<feature type="transmembrane region" description="Helical" evidence="1">
    <location>
        <begin position="61"/>
        <end position="78"/>
    </location>
</feature>
<name>A0ABS2P7X8_9BACL</name>
<keyword evidence="1" id="KW-0812">Transmembrane</keyword>
<dbReference type="EMBL" id="JAFBEC010000002">
    <property type="protein sequence ID" value="MBM7631500.1"/>
    <property type="molecule type" value="Genomic_DNA"/>
</dbReference>
<evidence type="ECO:0000256" key="1">
    <source>
        <dbReference type="SAM" id="Phobius"/>
    </source>
</evidence>
<accession>A0ABS2P7X8</accession>
<gene>
    <name evidence="2" type="ORF">JOD17_000592</name>
</gene>
<organism evidence="2 3">
    <name type="scientific">Geomicrobium sediminis</name>
    <dbReference type="NCBI Taxonomy" id="1347788"/>
    <lineage>
        <taxon>Bacteria</taxon>
        <taxon>Bacillati</taxon>
        <taxon>Bacillota</taxon>
        <taxon>Bacilli</taxon>
        <taxon>Bacillales</taxon>
        <taxon>Geomicrobium</taxon>
    </lineage>
</organism>
<keyword evidence="1" id="KW-1133">Transmembrane helix</keyword>
<keyword evidence="1" id="KW-0472">Membrane</keyword>
<dbReference type="Proteomes" id="UP000741863">
    <property type="component" value="Unassembled WGS sequence"/>
</dbReference>
<sequence length="104" mass="12191">MIVAHVTGGHMLYLQEGVVPDTVKKLCVQARYPITCLRFSYSPFTLLALIYLNNLPFKPDFIKKIIIFLFLFIALFFFHEKWFMIERTVKSVNPCLFLFTGSDY</sequence>
<keyword evidence="3" id="KW-1185">Reference proteome</keyword>
<comment type="caution">
    <text evidence="2">The sequence shown here is derived from an EMBL/GenBank/DDBJ whole genome shotgun (WGS) entry which is preliminary data.</text>
</comment>
<evidence type="ECO:0000313" key="2">
    <source>
        <dbReference type="EMBL" id="MBM7631500.1"/>
    </source>
</evidence>
<proteinExistence type="predicted"/>
<protein>
    <submittedName>
        <fullName evidence="2">Uncharacterized protein</fullName>
    </submittedName>
</protein>
<reference evidence="2 3" key="1">
    <citation type="submission" date="2021-01" db="EMBL/GenBank/DDBJ databases">
        <title>Genomic Encyclopedia of Type Strains, Phase IV (KMG-IV): sequencing the most valuable type-strain genomes for metagenomic binning, comparative biology and taxonomic classification.</title>
        <authorList>
            <person name="Goeker M."/>
        </authorList>
    </citation>
    <scope>NUCLEOTIDE SEQUENCE [LARGE SCALE GENOMIC DNA]</scope>
    <source>
        <strain evidence="2 3">DSM 25540</strain>
    </source>
</reference>
<evidence type="ECO:0000313" key="3">
    <source>
        <dbReference type="Proteomes" id="UP000741863"/>
    </source>
</evidence>